<keyword evidence="3" id="KW-0131">Cell cycle</keyword>
<reference evidence="5" key="1">
    <citation type="submission" date="2025-08" db="UniProtKB">
        <authorList>
            <consortium name="Ensembl"/>
        </authorList>
    </citation>
    <scope>IDENTIFICATION</scope>
</reference>
<dbReference type="AlphaFoldDB" id="A0A3Q4I1G7"/>
<protein>
    <recommendedName>
        <fullName evidence="2">Arginine vasopressin-induced protein 1</fullName>
    </recommendedName>
</protein>
<evidence type="ECO:0000256" key="3">
    <source>
        <dbReference type="ARBA" id="ARBA00023306"/>
    </source>
</evidence>
<dbReference type="InterPro" id="IPR039579">
    <property type="entry name" value="AVPI1"/>
</dbReference>
<dbReference type="InterPro" id="IPR020282">
    <property type="entry name" value="Avpi1/C8orf4_dom"/>
</dbReference>
<evidence type="ECO:0000313" key="6">
    <source>
        <dbReference type="Proteomes" id="UP000261580"/>
    </source>
</evidence>
<proteinExistence type="predicted"/>
<dbReference type="STRING" id="32507.ENSNBRP00000027533"/>
<evidence type="ECO:0000256" key="2">
    <source>
        <dbReference type="ARBA" id="ARBA00020697"/>
    </source>
</evidence>
<dbReference type="Proteomes" id="UP000261580">
    <property type="component" value="Unassembled WGS sequence"/>
</dbReference>
<dbReference type="PANTHER" id="PTHR14350">
    <property type="entry name" value="ARGININE VASOPRESSIN-INDUCED PROTEIN 1"/>
    <property type="match status" value="1"/>
</dbReference>
<evidence type="ECO:0000256" key="1">
    <source>
        <dbReference type="ARBA" id="ARBA00002403"/>
    </source>
</evidence>
<dbReference type="Ensembl" id="ENSNBRT00000028251.1">
    <property type="protein sequence ID" value="ENSNBRP00000027533.1"/>
    <property type="gene ID" value="ENSNBRG00000021015.1"/>
</dbReference>
<feature type="domain" description="Arginine vasopressin-induced protein 1/transcriptional and immune response regulator" evidence="4">
    <location>
        <begin position="21"/>
        <end position="78"/>
    </location>
</feature>
<dbReference type="Pfam" id="PF15063">
    <property type="entry name" value="TC1"/>
    <property type="match status" value="1"/>
</dbReference>
<dbReference type="GeneTree" id="ENSGT00730000112219"/>
<accession>A0A3Q4I1G7</accession>
<evidence type="ECO:0000259" key="4">
    <source>
        <dbReference type="Pfam" id="PF15063"/>
    </source>
</evidence>
<keyword evidence="6" id="KW-1185">Reference proteome</keyword>
<sequence length="169" mass="19094">MLQLVNVNPFTPKILATDVSQNQKSRKAGSANIFSNVNLWQLQRLFRAAGDQDAEQRAQLIWGHGDEAELAKALIGLRARSHHKGLRTNGRDVLGTHWLRAFSHLRCILPPMFQSHECGTLHYIINIMKSRNNTGLTSLYRVNESNVTLIELLHQFILSLVCASISRDK</sequence>
<evidence type="ECO:0000313" key="5">
    <source>
        <dbReference type="Ensembl" id="ENSNBRP00000027533.1"/>
    </source>
</evidence>
<name>A0A3Q4I1G7_NEOBR</name>
<organism evidence="5 6">
    <name type="scientific">Neolamprologus brichardi</name>
    <name type="common">Fairy cichlid</name>
    <name type="synonym">Lamprologus brichardi</name>
    <dbReference type="NCBI Taxonomy" id="32507"/>
    <lineage>
        <taxon>Eukaryota</taxon>
        <taxon>Metazoa</taxon>
        <taxon>Chordata</taxon>
        <taxon>Craniata</taxon>
        <taxon>Vertebrata</taxon>
        <taxon>Euteleostomi</taxon>
        <taxon>Actinopterygii</taxon>
        <taxon>Neopterygii</taxon>
        <taxon>Teleostei</taxon>
        <taxon>Neoteleostei</taxon>
        <taxon>Acanthomorphata</taxon>
        <taxon>Ovalentaria</taxon>
        <taxon>Cichlomorphae</taxon>
        <taxon>Cichliformes</taxon>
        <taxon>Cichlidae</taxon>
        <taxon>African cichlids</taxon>
        <taxon>Pseudocrenilabrinae</taxon>
        <taxon>Lamprologini</taxon>
        <taxon>Neolamprologus</taxon>
    </lineage>
</organism>
<dbReference type="Bgee" id="ENSNBRG00000021015">
    <property type="expression patterns" value="Expressed in camera-type eye and 6 other cell types or tissues"/>
</dbReference>
<reference evidence="5" key="2">
    <citation type="submission" date="2025-09" db="UniProtKB">
        <authorList>
            <consortium name="Ensembl"/>
        </authorList>
    </citation>
    <scope>IDENTIFICATION</scope>
</reference>
<comment type="function">
    <text evidence="1">May be involved in MAP kinase activation, epithelial sodium channel (ENaC) down-regulation and cell cycling.</text>
</comment>